<keyword evidence="1" id="KW-1133">Transmembrane helix</keyword>
<accession>A0ABX8EFC8</accession>
<proteinExistence type="predicted"/>
<keyword evidence="1" id="KW-0472">Membrane</keyword>
<evidence type="ECO:0000259" key="2">
    <source>
        <dbReference type="SMART" id="SM00858"/>
    </source>
</evidence>
<sequence length="215" mass="21799">MAATQRPMSLGHDLPRVPRRYGQWAGAVLFVVMAVLLAGWFWQQKSDQRPVLAIAEPVPAGSVITANDLEIIEVSGVKGAIPSADSDTVIGSTAAVGLVDGQILTRDMVTADPLPGPGERVVGLQLEATRAPAGLAPGDVVVVIAVPPEGDPSTPGNLDNPTVLAPSATVASAAAIEGAGTRLTLVVPEPVAERVTAYVAAGRVALVQAPAGGDE</sequence>
<keyword evidence="4" id="KW-1185">Reference proteome</keyword>
<dbReference type="SMART" id="SM00858">
    <property type="entry name" value="SAF"/>
    <property type="match status" value="1"/>
</dbReference>
<dbReference type="InterPro" id="IPR013974">
    <property type="entry name" value="SAF"/>
</dbReference>
<protein>
    <recommendedName>
        <fullName evidence="2">SAF domain-containing protein</fullName>
    </recommendedName>
</protein>
<keyword evidence="1" id="KW-0812">Transmembrane</keyword>
<feature type="transmembrane region" description="Helical" evidence="1">
    <location>
        <begin position="21"/>
        <end position="42"/>
    </location>
</feature>
<dbReference type="CDD" id="cd11614">
    <property type="entry name" value="SAF_CpaB_FlgA_like"/>
    <property type="match status" value="1"/>
</dbReference>
<organism evidence="3 4">
    <name type="scientific">Nocardioides aquaticus</name>
    <dbReference type="NCBI Taxonomy" id="160826"/>
    <lineage>
        <taxon>Bacteria</taxon>
        <taxon>Bacillati</taxon>
        <taxon>Actinomycetota</taxon>
        <taxon>Actinomycetes</taxon>
        <taxon>Propionibacteriales</taxon>
        <taxon>Nocardioidaceae</taxon>
        <taxon>Nocardioides</taxon>
    </lineage>
</organism>
<dbReference type="EMBL" id="CP075371">
    <property type="protein sequence ID" value="QVT79184.1"/>
    <property type="molecule type" value="Genomic_DNA"/>
</dbReference>
<gene>
    <name evidence="3" type="ORF">ENKNEFLB_01565</name>
</gene>
<evidence type="ECO:0000313" key="3">
    <source>
        <dbReference type="EMBL" id="QVT79184.1"/>
    </source>
</evidence>
<evidence type="ECO:0000313" key="4">
    <source>
        <dbReference type="Proteomes" id="UP000679307"/>
    </source>
</evidence>
<evidence type="ECO:0000256" key="1">
    <source>
        <dbReference type="SAM" id="Phobius"/>
    </source>
</evidence>
<reference evidence="3 4" key="1">
    <citation type="submission" date="2021-05" db="EMBL/GenBank/DDBJ databases">
        <title>Complete genome of Nocardioides aquaticus KCTC 9944T isolated from meromictic and hypersaline Ekho Lake, Antarctica.</title>
        <authorList>
            <person name="Hwang K."/>
            <person name="Kim K.M."/>
            <person name="Choe H."/>
        </authorList>
    </citation>
    <scope>NUCLEOTIDE SEQUENCE [LARGE SCALE GENOMIC DNA]</scope>
    <source>
        <strain evidence="3 4">KCTC 9944</strain>
    </source>
</reference>
<dbReference type="Pfam" id="PF08666">
    <property type="entry name" value="SAF"/>
    <property type="match status" value="1"/>
</dbReference>
<dbReference type="Proteomes" id="UP000679307">
    <property type="component" value="Chromosome"/>
</dbReference>
<name>A0ABX8EFC8_9ACTN</name>
<feature type="domain" description="SAF" evidence="2">
    <location>
        <begin position="49"/>
        <end position="110"/>
    </location>
</feature>